<keyword evidence="2" id="KW-1133">Transmembrane helix</keyword>
<dbReference type="Proteomes" id="UP000199103">
    <property type="component" value="Chromosome I"/>
</dbReference>
<dbReference type="InterPro" id="IPR049790">
    <property type="entry name" value="Rv3655c/TadE"/>
</dbReference>
<organism evidence="3 4">
    <name type="scientific">Microlunatus soli</name>
    <dbReference type="NCBI Taxonomy" id="630515"/>
    <lineage>
        <taxon>Bacteria</taxon>
        <taxon>Bacillati</taxon>
        <taxon>Actinomycetota</taxon>
        <taxon>Actinomycetes</taxon>
        <taxon>Propionibacteriales</taxon>
        <taxon>Propionibacteriaceae</taxon>
        <taxon>Microlunatus</taxon>
    </lineage>
</organism>
<protein>
    <recommendedName>
        <fullName evidence="5">TadE-like protein</fullName>
    </recommendedName>
</protein>
<evidence type="ECO:0000313" key="3">
    <source>
        <dbReference type="EMBL" id="SDS52749.1"/>
    </source>
</evidence>
<dbReference type="STRING" id="630515.SAMN04489812_2178"/>
<feature type="transmembrane region" description="Helical" evidence="2">
    <location>
        <begin position="20"/>
        <end position="42"/>
    </location>
</feature>
<dbReference type="AlphaFoldDB" id="A0A1H1SZC3"/>
<feature type="compositionally biased region" description="Basic and acidic residues" evidence="1">
    <location>
        <begin position="63"/>
        <end position="74"/>
    </location>
</feature>
<keyword evidence="2" id="KW-0472">Membrane</keyword>
<dbReference type="RefSeq" id="WP_157683375.1">
    <property type="nucleotide sequence ID" value="NZ_LT629772.1"/>
</dbReference>
<name>A0A1H1SZC3_9ACTN</name>
<sequence length="123" mass="13053">MPRLQRSDRSPATGSHRGMVTVELVCGILIVMMMLAFFGWAISLFGTQAMCIDAASDIARQAARGDKDAVRRETASAPTGSTVDVDSHGQEVTVIVKVTSKPFDFVPAVTLQAQSTAVKEPGS</sequence>
<dbReference type="NCBIfam" id="NF041390">
    <property type="entry name" value="TadE_Rv3655c"/>
    <property type="match status" value="1"/>
</dbReference>
<keyword evidence="2" id="KW-0812">Transmembrane</keyword>
<keyword evidence="4" id="KW-1185">Reference proteome</keyword>
<evidence type="ECO:0000256" key="1">
    <source>
        <dbReference type="SAM" id="MobiDB-lite"/>
    </source>
</evidence>
<feature type="region of interest" description="Disordered" evidence="1">
    <location>
        <begin position="63"/>
        <end position="85"/>
    </location>
</feature>
<dbReference type="EMBL" id="LT629772">
    <property type="protein sequence ID" value="SDS52749.1"/>
    <property type="molecule type" value="Genomic_DNA"/>
</dbReference>
<accession>A0A1H1SZC3</accession>
<evidence type="ECO:0000313" key="4">
    <source>
        <dbReference type="Proteomes" id="UP000199103"/>
    </source>
</evidence>
<reference evidence="3 4" key="1">
    <citation type="submission" date="2016-10" db="EMBL/GenBank/DDBJ databases">
        <authorList>
            <person name="de Groot N.N."/>
        </authorList>
    </citation>
    <scope>NUCLEOTIDE SEQUENCE [LARGE SCALE GENOMIC DNA]</scope>
    <source>
        <strain evidence="3 4">DSM 21800</strain>
    </source>
</reference>
<evidence type="ECO:0000256" key="2">
    <source>
        <dbReference type="SAM" id="Phobius"/>
    </source>
</evidence>
<gene>
    <name evidence="3" type="ORF">SAMN04489812_2178</name>
</gene>
<proteinExistence type="predicted"/>
<dbReference type="OrthoDB" id="3732868at2"/>
<evidence type="ECO:0008006" key="5">
    <source>
        <dbReference type="Google" id="ProtNLM"/>
    </source>
</evidence>